<accession>A0A090VPX3</accession>
<keyword evidence="2" id="KW-1185">Reference proteome</keyword>
<evidence type="ECO:0000313" key="1">
    <source>
        <dbReference type="EMBL" id="GAL57152.1"/>
    </source>
</evidence>
<comment type="caution">
    <text evidence="1">The sequence shown here is derived from an EMBL/GenBank/DDBJ whole genome shotgun (WGS) entry which is preliminary data.</text>
</comment>
<evidence type="ECO:0000313" key="2">
    <source>
        <dbReference type="Proteomes" id="UP000029462"/>
    </source>
</evidence>
<gene>
    <name evidence="1" type="ORF">EV102420_06_00260</name>
</gene>
<dbReference type="Proteomes" id="UP000029462">
    <property type="component" value="Unassembled WGS sequence"/>
</dbReference>
<organism evidence="1 2">
    <name type="scientific">Pseudescherichia vulneris NBRC 102420</name>
    <dbReference type="NCBI Taxonomy" id="1115515"/>
    <lineage>
        <taxon>Bacteria</taxon>
        <taxon>Pseudomonadati</taxon>
        <taxon>Pseudomonadota</taxon>
        <taxon>Gammaproteobacteria</taxon>
        <taxon>Enterobacterales</taxon>
        <taxon>Enterobacteriaceae</taxon>
        <taxon>Pseudescherichia</taxon>
    </lineage>
</organism>
<sequence length="83" mass="9033">MKVKKFGTVTTDGSGNLCIRNFMFYPENAEEAGLDPNDPEVMLPAIANHLLKIVKHGKMELTDFSAERIVSGALRKAKAGGLK</sequence>
<name>A0A090VPX3_PSEVU</name>
<proteinExistence type="predicted"/>
<dbReference type="STRING" id="1115515.EV102420_06_00260"/>
<dbReference type="AlphaFoldDB" id="A0A090VPX3"/>
<protein>
    <submittedName>
        <fullName evidence="1">Uncharacterized protein</fullName>
    </submittedName>
</protein>
<reference evidence="1 2" key="1">
    <citation type="submission" date="2014-09" db="EMBL/GenBank/DDBJ databases">
        <title>Whole genome shotgun sequence of Escherichia vulneris NBRC 102420.</title>
        <authorList>
            <person name="Yoshida Y."/>
            <person name="Hosoyama A."/>
            <person name="Tsuchikane K."/>
            <person name="Ohji S."/>
            <person name="Ichikawa N."/>
            <person name="Kimura A."/>
            <person name="Yamazoe A."/>
            <person name="Ezaki T."/>
            <person name="Fujita N."/>
        </authorList>
    </citation>
    <scope>NUCLEOTIDE SEQUENCE [LARGE SCALE GENOMIC DNA]</scope>
    <source>
        <strain evidence="1 2">NBRC 102420</strain>
    </source>
</reference>
<dbReference type="RefSeq" id="WP_042389178.1">
    <property type="nucleotide sequence ID" value="NZ_BBMZ01000006.1"/>
</dbReference>
<dbReference type="EMBL" id="BBMZ01000006">
    <property type="protein sequence ID" value="GAL57152.1"/>
    <property type="molecule type" value="Genomic_DNA"/>
</dbReference>